<protein>
    <submittedName>
        <fullName evidence="2 3">Uncharacterized protein</fullName>
    </submittedName>
</protein>
<keyword evidence="4" id="KW-1185">Reference proteome</keyword>
<dbReference type="OrthoDB" id="114913at2759"/>
<dbReference type="Proteomes" id="UP000011087">
    <property type="component" value="Unassembled WGS sequence"/>
</dbReference>
<dbReference type="HOGENOM" id="CLU_425455_0_0_1"/>
<name>L1IIU6_GUITC</name>
<reference evidence="2 4" key="1">
    <citation type="journal article" date="2012" name="Nature">
        <title>Algal genomes reveal evolutionary mosaicism and the fate of nucleomorphs.</title>
        <authorList>
            <consortium name="DOE Joint Genome Institute"/>
            <person name="Curtis B.A."/>
            <person name="Tanifuji G."/>
            <person name="Burki F."/>
            <person name="Gruber A."/>
            <person name="Irimia M."/>
            <person name="Maruyama S."/>
            <person name="Arias M.C."/>
            <person name="Ball S.G."/>
            <person name="Gile G.H."/>
            <person name="Hirakawa Y."/>
            <person name="Hopkins J.F."/>
            <person name="Kuo A."/>
            <person name="Rensing S.A."/>
            <person name="Schmutz J."/>
            <person name="Symeonidi A."/>
            <person name="Elias M."/>
            <person name="Eveleigh R.J."/>
            <person name="Herman E.K."/>
            <person name="Klute M.J."/>
            <person name="Nakayama T."/>
            <person name="Obornik M."/>
            <person name="Reyes-Prieto A."/>
            <person name="Armbrust E.V."/>
            <person name="Aves S.J."/>
            <person name="Beiko R.G."/>
            <person name="Coutinho P."/>
            <person name="Dacks J.B."/>
            <person name="Durnford D.G."/>
            <person name="Fast N.M."/>
            <person name="Green B.R."/>
            <person name="Grisdale C.J."/>
            <person name="Hempel F."/>
            <person name="Henrissat B."/>
            <person name="Hoppner M.P."/>
            <person name="Ishida K."/>
            <person name="Kim E."/>
            <person name="Koreny L."/>
            <person name="Kroth P.G."/>
            <person name="Liu Y."/>
            <person name="Malik S.B."/>
            <person name="Maier U.G."/>
            <person name="McRose D."/>
            <person name="Mock T."/>
            <person name="Neilson J.A."/>
            <person name="Onodera N.T."/>
            <person name="Poole A.M."/>
            <person name="Pritham E.J."/>
            <person name="Richards T.A."/>
            <person name="Rocap G."/>
            <person name="Roy S.W."/>
            <person name="Sarai C."/>
            <person name="Schaack S."/>
            <person name="Shirato S."/>
            <person name="Slamovits C.H."/>
            <person name="Spencer D.F."/>
            <person name="Suzuki S."/>
            <person name="Worden A.Z."/>
            <person name="Zauner S."/>
            <person name="Barry K."/>
            <person name="Bell C."/>
            <person name="Bharti A.K."/>
            <person name="Crow J.A."/>
            <person name="Grimwood J."/>
            <person name="Kramer R."/>
            <person name="Lindquist E."/>
            <person name="Lucas S."/>
            <person name="Salamov A."/>
            <person name="McFadden G.I."/>
            <person name="Lane C.E."/>
            <person name="Keeling P.J."/>
            <person name="Gray M.W."/>
            <person name="Grigoriev I.V."/>
            <person name="Archibald J.M."/>
        </authorList>
    </citation>
    <scope>NUCLEOTIDE SEQUENCE</scope>
    <source>
        <strain evidence="2 4">CCMP2712</strain>
    </source>
</reference>
<dbReference type="KEGG" id="gtt:GUITHDRAFT_165842"/>
<feature type="compositionally biased region" description="Polar residues" evidence="1">
    <location>
        <begin position="559"/>
        <end position="576"/>
    </location>
</feature>
<evidence type="ECO:0000313" key="4">
    <source>
        <dbReference type="Proteomes" id="UP000011087"/>
    </source>
</evidence>
<organism evidence="2">
    <name type="scientific">Guillardia theta (strain CCMP2712)</name>
    <name type="common">Cryptophyte</name>
    <dbReference type="NCBI Taxonomy" id="905079"/>
    <lineage>
        <taxon>Eukaryota</taxon>
        <taxon>Cryptophyceae</taxon>
        <taxon>Pyrenomonadales</taxon>
        <taxon>Geminigeraceae</taxon>
        <taxon>Guillardia</taxon>
    </lineage>
</organism>
<dbReference type="PaxDb" id="55529-EKX36027"/>
<feature type="region of interest" description="Disordered" evidence="1">
    <location>
        <begin position="537"/>
        <end position="576"/>
    </location>
</feature>
<evidence type="ECO:0000256" key="1">
    <source>
        <dbReference type="SAM" id="MobiDB-lite"/>
    </source>
</evidence>
<dbReference type="EMBL" id="JH993080">
    <property type="protein sequence ID" value="EKX36027.1"/>
    <property type="molecule type" value="Genomic_DNA"/>
</dbReference>
<dbReference type="RefSeq" id="XP_005823007.1">
    <property type="nucleotide sequence ID" value="XM_005822950.1"/>
</dbReference>
<proteinExistence type="predicted"/>
<reference evidence="3" key="3">
    <citation type="submission" date="2016-03" db="UniProtKB">
        <authorList>
            <consortium name="EnsemblProtists"/>
        </authorList>
    </citation>
    <scope>IDENTIFICATION</scope>
</reference>
<dbReference type="GeneID" id="17292768"/>
<dbReference type="EnsemblProtists" id="EKX36027">
    <property type="protein sequence ID" value="EKX36027"/>
    <property type="gene ID" value="GUITHDRAFT_165842"/>
</dbReference>
<evidence type="ECO:0000313" key="2">
    <source>
        <dbReference type="EMBL" id="EKX36027.1"/>
    </source>
</evidence>
<feature type="compositionally biased region" description="Basic and acidic residues" evidence="1">
    <location>
        <begin position="547"/>
        <end position="556"/>
    </location>
</feature>
<dbReference type="AlphaFoldDB" id="L1IIU6"/>
<sequence>MASGAVPKDKSVEKVIWLEDIYNYLYTQKGNDPPPPVFIPSTVMLKYQRPCAWFTSNPDGELIKRSDTKELDPHVIRRQFCEGTRKHDCVAYYVSYTKTARGAKVAKVEYFDDTGLENFLLNRPKENNGIVQKFEKPNSPYNSMIRAYWTPHKLQMQQRVNKAEISDLRVVMNDRLSTFDGQEHLSTEFDIKSYKLKARLEEYVKSIVEHVKKLLPSSYTLWTMECFFKLTGKNKLLFLWCNDLKVFNTNEPPKLEAFLTPPIAAHVASKHKYEKSNLKKEYFKCPCAGYNIDHHCDQVNGLHDISQMKITSYRYMILYHQNQHPIDKDVKIPEDDEYSKLSPYRQKWIEEDEMIKFKENSDVKAYELKNGSLVYQMPRNKEFVTELSGWKQIPPLPVSNADSLVFKFLSKLAIVDGKVIQAHHLNDYSKQDLADFRRFFHNVVVKDPEFLERKMKVCDACCMKFNASADDNMCLEMSKLVVGPTESMTASKSRIRFGSLSRMIQSSSTLSFSKSQLKIERSQPILPKIKHKETLRSKSALGIGRAEGNKKSKTEGSVRPQSSLDTSEGATPMSSKTIGNIANLSLRSGATTITPSKNLVMNPKNVREWIQYFYEEADMRASAMTKARFKPKISPYELPIPFKE</sequence>
<reference evidence="4" key="2">
    <citation type="submission" date="2012-11" db="EMBL/GenBank/DDBJ databases">
        <authorList>
            <person name="Kuo A."/>
            <person name="Curtis B.A."/>
            <person name="Tanifuji G."/>
            <person name="Burki F."/>
            <person name="Gruber A."/>
            <person name="Irimia M."/>
            <person name="Maruyama S."/>
            <person name="Arias M.C."/>
            <person name="Ball S.G."/>
            <person name="Gile G.H."/>
            <person name="Hirakawa Y."/>
            <person name="Hopkins J.F."/>
            <person name="Rensing S.A."/>
            <person name="Schmutz J."/>
            <person name="Symeonidi A."/>
            <person name="Elias M."/>
            <person name="Eveleigh R.J."/>
            <person name="Herman E.K."/>
            <person name="Klute M.J."/>
            <person name="Nakayama T."/>
            <person name="Obornik M."/>
            <person name="Reyes-Prieto A."/>
            <person name="Armbrust E.V."/>
            <person name="Aves S.J."/>
            <person name="Beiko R.G."/>
            <person name="Coutinho P."/>
            <person name="Dacks J.B."/>
            <person name="Durnford D.G."/>
            <person name="Fast N.M."/>
            <person name="Green B.R."/>
            <person name="Grisdale C."/>
            <person name="Hempe F."/>
            <person name="Henrissat B."/>
            <person name="Hoppner M.P."/>
            <person name="Ishida K.-I."/>
            <person name="Kim E."/>
            <person name="Koreny L."/>
            <person name="Kroth P.G."/>
            <person name="Liu Y."/>
            <person name="Malik S.-B."/>
            <person name="Maier U.G."/>
            <person name="McRose D."/>
            <person name="Mock T."/>
            <person name="Neilson J.A."/>
            <person name="Onodera N.T."/>
            <person name="Poole A.M."/>
            <person name="Pritham E.J."/>
            <person name="Richards T.A."/>
            <person name="Rocap G."/>
            <person name="Roy S.W."/>
            <person name="Sarai C."/>
            <person name="Schaack S."/>
            <person name="Shirato S."/>
            <person name="Slamovits C.H."/>
            <person name="Spencer D.F."/>
            <person name="Suzuki S."/>
            <person name="Worden A.Z."/>
            <person name="Zauner S."/>
            <person name="Barry K."/>
            <person name="Bell C."/>
            <person name="Bharti A.K."/>
            <person name="Crow J.A."/>
            <person name="Grimwood J."/>
            <person name="Kramer R."/>
            <person name="Lindquist E."/>
            <person name="Lucas S."/>
            <person name="Salamov A."/>
            <person name="McFadden G.I."/>
            <person name="Lane C.E."/>
            <person name="Keeling P.J."/>
            <person name="Gray M.W."/>
            <person name="Grigoriev I.V."/>
            <person name="Archibald J.M."/>
        </authorList>
    </citation>
    <scope>NUCLEOTIDE SEQUENCE</scope>
    <source>
        <strain evidence="4">CCMP2712</strain>
    </source>
</reference>
<evidence type="ECO:0000313" key="3">
    <source>
        <dbReference type="EnsemblProtists" id="EKX36027"/>
    </source>
</evidence>
<gene>
    <name evidence="2" type="ORF">GUITHDRAFT_165842</name>
</gene>
<accession>L1IIU6</accession>
<dbReference type="eggNOG" id="ENOG502QWT8">
    <property type="taxonomic scope" value="Eukaryota"/>
</dbReference>